<keyword evidence="2" id="KW-0812">Transmembrane</keyword>
<dbReference type="PROSITE" id="PS50222">
    <property type="entry name" value="EF_HAND_2"/>
    <property type="match status" value="2"/>
</dbReference>
<dbReference type="AlphaFoldDB" id="A0AAD2PY24"/>
<evidence type="ECO:0000256" key="2">
    <source>
        <dbReference type="SAM" id="Phobius"/>
    </source>
</evidence>
<sequence>MNDNDTSVVAVVEETVEDEVTSSQDDTSMMRNEILFKVLFYTSAVSFVLLFFRLIYQIVKKITSGKNGNLLTNSKPFKMMVSSTFKSMDNTGNGEVTKDELYAGLLLIHLKLSKFVGAPACYPPIKTTCDGMFEAADHDNSGGIDEEEFSSIMAVCCGQIMSRMVVYYLIVILGVPYTAAKVVDILPIENGSHWETVTETIVGFAIFSLAIPLVWNFIDEASRKKLVKKEDKPAAPTKSNGVPQEVTPKKKN</sequence>
<dbReference type="Proteomes" id="UP001295423">
    <property type="component" value="Unassembled WGS sequence"/>
</dbReference>
<feature type="transmembrane region" description="Helical" evidence="2">
    <location>
        <begin position="34"/>
        <end position="56"/>
    </location>
</feature>
<dbReference type="SMART" id="SM00054">
    <property type="entry name" value="EFh"/>
    <property type="match status" value="2"/>
</dbReference>
<reference evidence="4" key="1">
    <citation type="submission" date="2023-08" db="EMBL/GenBank/DDBJ databases">
        <authorList>
            <person name="Audoor S."/>
            <person name="Bilcke G."/>
        </authorList>
    </citation>
    <scope>NUCLEOTIDE SEQUENCE</scope>
</reference>
<dbReference type="Gene3D" id="1.10.238.10">
    <property type="entry name" value="EF-hand"/>
    <property type="match status" value="1"/>
</dbReference>
<organism evidence="4 5">
    <name type="scientific">Cylindrotheca closterium</name>
    <dbReference type="NCBI Taxonomy" id="2856"/>
    <lineage>
        <taxon>Eukaryota</taxon>
        <taxon>Sar</taxon>
        <taxon>Stramenopiles</taxon>
        <taxon>Ochrophyta</taxon>
        <taxon>Bacillariophyta</taxon>
        <taxon>Bacillariophyceae</taxon>
        <taxon>Bacillariophycidae</taxon>
        <taxon>Bacillariales</taxon>
        <taxon>Bacillariaceae</taxon>
        <taxon>Cylindrotheca</taxon>
    </lineage>
</organism>
<gene>
    <name evidence="4" type="ORF">CYCCA115_LOCUS23053</name>
</gene>
<dbReference type="EMBL" id="CAKOGP040002358">
    <property type="protein sequence ID" value="CAJ1968032.1"/>
    <property type="molecule type" value="Genomic_DNA"/>
</dbReference>
<evidence type="ECO:0000256" key="1">
    <source>
        <dbReference type="SAM" id="MobiDB-lite"/>
    </source>
</evidence>
<comment type="caution">
    <text evidence="4">The sequence shown here is derived from an EMBL/GenBank/DDBJ whole genome shotgun (WGS) entry which is preliminary data.</text>
</comment>
<evidence type="ECO:0000313" key="4">
    <source>
        <dbReference type="EMBL" id="CAJ1968032.1"/>
    </source>
</evidence>
<keyword evidence="5" id="KW-1185">Reference proteome</keyword>
<feature type="domain" description="EF-hand" evidence="3">
    <location>
        <begin position="124"/>
        <end position="159"/>
    </location>
</feature>
<dbReference type="InterPro" id="IPR011992">
    <property type="entry name" value="EF-hand-dom_pair"/>
</dbReference>
<evidence type="ECO:0000259" key="3">
    <source>
        <dbReference type="PROSITE" id="PS50222"/>
    </source>
</evidence>
<feature type="transmembrane region" description="Helical" evidence="2">
    <location>
        <begin position="200"/>
        <end position="218"/>
    </location>
</feature>
<feature type="region of interest" description="Disordered" evidence="1">
    <location>
        <begin position="227"/>
        <end position="252"/>
    </location>
</feature>
<name>A0AAD2PY24_9STRA</name>
<keyword evidence="2" id="KW-1133">Transmembrane helix</keyword>
<accession>A0AAD2PY24</accession>
<evidence type="ECO:0000313" key="5">
    <source>
        <dbReference type="Proteomes" id="UP001295423"/>
    </source>
</evidence>
<dbReference type="SUPFAM" id="SSF47473">
    <property type="entry name" value="EF-hand"/>
    <property type="match status" value="1"/>
</dbReference>
<protein>
    <recommendedName>
        <fullName evidence="3">EF-hand domain-containing protein</fullName>
    </recommendedName>
</protein>
<keyword evidence="2" id="KW-0472">Membrane</keyword>
<feature type="transmembrane region" description="Helical" evidence="2">
    <location>
        <begin position="160"/>
        <end position="180"/>
    </location>
</feature>
<dbReference type="InterPro" id="IPR002048">
    <property type="entry name" value="EF_hand_dom"/>
</dbReference>
<proteinExistence type="predicted"/>
<dbReference type="GO" id="GO:0005509">
    <property type="term" value="F:calcium ion binding"/>
    <property type="evidence" value="ECO:0007669"/>
    <property type="project" value="InterPro"/>
</dbReference>
<dbReference type="Pfam" id="PF13202">
    <property type="entry name" value="EF-hand_5"/>
    <property type="match status" value="2"/>
</dbReference>
<feature type="domain" description="EF-hand" evidence="3">
    <location>
        <begin position="76"/>
        <end position="111"/>
    </location>
</feature>